<keyword evidence="4" id="KW-1185">Reference proteome</keyword>
<name>A0AAV9XP29_9PEZI</name>
<evidence type="ECO:0000256" key="1">
    <source>
        <dbReference type="SAM" id="MobiDB-lite"/>
    </source>
</evidence>
<evidence type="ECO:0000313" key="4">
    <source>
        <dbReference type="Proteomes" id="UP001365542"/>
    </source>
</evidence>
<organism evidence="3 4">
    <name type="scientific">Orbilia ellipsospora</name>
    <dbReference type="NCBI Taxonomy" id="2528407"/>
    <lineage>
        <taxon>Eukaryota</taxon>
        <taxon>Fungi</taxon>
        <taxon>Dikarya</taxon>
        <taxon>Ascomycota</taxon>
        <taxon>Pezizomycotina</taxon>
        <taxon>Orbiliomycetes</taxon>
        <taxon>Orbiliales</taxon>
        <taxon>Orbiliaceae</taxon>
        <taxon>Orbilia</taxon>
    </lineage>
</organism>
<feature type="region of interest" description="Disordered" evidence="1">
    <location>
        <begin position="215"/>
        <end position="238"/>
    </location>
</feature>
<feature type="signal peptide" evidence="2">
    <location>
        <begin position="1"/>
        <end position="19"/>
    </location>
</feature>
<dbReference type="EMBL" id="JAVHJO010000001">
    <property type="protein sequence ID" value="KAK6543555.1"/>
    <property type="molecule type" value="Genomic_DNA"/>
</dbReference>
<dbReference type="Proteomes" id="UP001365542">
    <property type="component" value="Unassembled WGS sequence"/>
</dbReference>
<evidence type="ECO:0000313" key="3">
    <source>
        <dbReference type="EMBL" id="KAK6543555.1"/>
    </source>
</evidence>
<reference evidence="3 4" key="1">
    <citation type="submission" date="2019-10" db="EMBL/GenBank/DDBJ databases">
        <authorList>
            <person name="Palmer J.M."/>
        </authorList>
    </citation>
    <scope>NUCLEOTIDE SEQUENCE [LARGE SCALE GENOMIC DNA]</scope>
    <source>
        <strain evidence="3 4">TWF694</strain>
    </source>
</reference>
<feature type="chain" id="PRO_5043720992" evidence="2">
    <location>
        <begin position="20"/>
        <end position="473"/>
    </location>
</feature>
<dbReference type="AlphaFoldDB" id="A0AAV9XP29"/>
<protein>
    <submittedName>
        <fullName evidence="3">Uncharacterized protein</fullName>
    </submittedName>
</protein>
<comment type="caution">
    <text evidence="3">The sequence shown here is derived from an EMBL/GenBank/DDBJ whole genome shotgun (WGS) entry which is preliminary data.</text>
</comment>
<gene>
    <name evidence="3" type="ORF">TWF694_000299</name>
</gene>
<keyword evidence="2" id="KW-0732">Signal</keyword>
<feature type="compositionally biased region" description="Polar residues" evidence="1">
    <location>
        <begin position="221"/>
        <end position="236"/>
    </location>
</feature>
<accession>A0AAV9XP29</accession>
<sequence length="473" mass="51984">MKHHLSIALLASLGATTLATPFSSIERRADYYQDVPTIKVIGQDKFTIGNDQTPISGSDLTSKLANKKVRLELTLCDAIPTVPASNYGNGDLVAIMRACEAWKKKDSNSNNAALESNKSSQTNYYSGNSIPEINIATKWWGQIDASKNQTYVFIEQIIRQLKGKKVTLKGVSGSPFELCSKDTPDNQIIREACVKYAPEMSGTYKDWVKSSYTESAKETTKNTTNASSGKNGSDNSKVYKITVPSPDYAQIDNDSKFYKMEEMIQKLKGKKVIINGLDNKPDGAILCGKDTPNNSIIKNACAKYAPELVQTSYESRVPQITVASPEYAQVNKEKDSKFYTLEEVIKKYKGQKVIINGLDNVPGGAALCGKDTPNNHIIKDACTKYAPELMPAENSKPAVVKLELTGYGATGTIDNGPSIPMQQIVKELGDRKIILIPDKGYKTPYSLCGSDMPKDLLGLWKMCEKLGLRKGYY</sequence>
<evidence type="ECO:0000256" key="2">
    <source>
        <dbReference type="SAM" id="SignalP"/>
    </source>
</evidence>
<proteinExistence type="predicted"/>